<dbReference type="Pfam" id="PF00900">
    <property type="entry name" value="Ribosomal_S4e"/>
    <property type="match status" value="1"/>
</dbReference>
<dbReference type="HAMAP" id="MF_00485">
    <property type="entry name" value="Ribosomal_eS4"/>
    <property type="match status" value="1"/>
</dbReference>
<dbReference type="InterPro" id="IPR038237">
    <property type="entry name" value="Ribosomal_eS4_central_sf"/>
</dbReference>
<evidence type="ECO:0000256" key="4">
    <source>
        <dbReference type="ARBA" id="ARBA00022980"/>
    </source>
</evidence>
<keyword evidence="3 7" id="KW-0694">RNA-binding</keyword>
<feature type="domain" description="RNA-binding S4" evidence="9">
    <location>
        <begin position="39"/>
        <end position="102"/>
    </location>
</feature>
<evidence type="ECO:0000256" key="7">
    <source>
        <dbReference type="HAMAP-Rule" id="MF_00485"/>
    </source>
</evidence>
<dbReference type="PROSITE" id="PS50889">
    <property type="entry name" value="S4"/>
    <property type="match status" value="1"/>
</dbReference>
<dbReference type="Gene3D" id="3.10.290.10">
    <property type="entry name" value="RNA-binding S4 domain"/>
    <property type="match status" value="1"/>
</dbReference>
<dbReference type="GO" id="GO:0019843">
    <property type="term" value="F:rRNA binding"/>
    <property type="evidence" value="ECO:0007669"/>
    <property type="project" value="UniProtKB-KW"/>
</dbReference>
<dbReference type="InterPro" id="IPR014722">
    <property type="entry name" value="Rib_uL2_dom2"/>
</dbReference>
<evidence type="ECO:0000259" key="9">
    <source>
        <dbReference type="SMART" id="SM00363"/>
    </source>
</evidence>
<sequence>MSNHIKRLAAPRMWIIPRKEYPFAPKPSPGPHPAERSLPLLIVLRDILKLGQNKREIKKIVSSRVVKVDGKVVTDIKFPIGFMDVITIDTLNQSYRALYDVSGKLRIVEIPEDHAEWKLVRIDNKTAVKGGKIQLNLHDGRNIVLEENKYKSSDVLKIKVPSQEIIAHYPLAKGSVAMIIGGKHRGKVLHVKEYVVVRGPQENIVRFEEGVETTRNNVFVLGVGKPEVVIPEVSAL</sequence>
<dbReference type="EMBL" id="DRTM01000125">
    <property type="protein sequence ID" value="HHE75830.1"/>
    <property type="molecule type" value="Genomic_DNA"/>
</dbReference>
<accession>A0A7J3T9R4</accession>
<keyword evidence="2 8" id="KW-0699">rRNA-binding</keyword>
<dbReference type="GO" id="GO:0003735">
    <property type="term" value="F:structural constituent of ribosome"/>
    <property type="evidence" value="ECO:0007669"/>
    <property type="project" value="InterPro"/>
</dbReference>
<dbReference type="AlphaFoldDB" id="A0A7J3T9R4"/>
<dbReference type="Gene3D" id="2.40.50.740">
    <property type="match status" value="1"/>
</dbReference>
<name>A0A7J3T9R4_9ARCH</name>
<dbReference type="GO" id="GO:0006412">
    <property type="term" value="P:translation"/>
    <property type="evidence" value="ECO:0007669"/>
    <property type="project" value="UniProtKB-UniRule"/>
</dbReference>
<dbReference type="InterPro" id="IPR036986">
    <property type="entry name" value="S4_RNA-bd_sf"/>
</dbReference>
<evidence type="ECO:0000256" key="5">
    <source>
        <dbReference type="ARBA" id="ARBA00023274"/>
    </source>
</evidence>
<dbReference type="InterPro" id="IPR013845">
    <property type="entry name" value="Ribosomal_eS4_central_region"/>
</dbReference>
<dbReference type="Pfam" id="PF08071">
    <property type="entry name" value="RS4NT"/>
    <property type="match status" value="1"/>
</dbReference>
<dbReference type="PANTHER" id="PTHR11581">
    <property type="entry name" value="30S/40S RIBOSOMAL PROTEIN S4"/>
    <property type="match status" value="1"/>
</dbReference>
<evidence type="ECO:0000256" key="3">
    <source>
        <dbReference type="ARBA" id="ARBA00022884"/>
    </source>
</evidence>
<dbReference type="GO" id="GO:0022627">
    <property type="term" value="C:cytosolic small ribosomal subunit"/>
    <property type="evidence" value="ECO:0007669"/>
    <property type="project" value="TreeGrafter"/>
</dbReference>
<dbReference type="CDD" id="cd00165">
    <property type="entry name" value="S4"/>
    <property type="match status" value="1"/>
</dbReference>
<dbReference type="SUPFAM" id="SSF55174">
    <property type="entry name" value="Alpha-L RNA-binding motif"/>
    <property type="match status" value="1"/>
</dbReference>
<organism evidence="10">
    <name type="scientific">Candidatus Aciduliprofundum boonei</name>
    <dbReference type="NCBI Taxonomy" id="379547"/>
    <lineage>
        <taxon>Archaea</taxon>
        <taxon>Methanobacteriati</taxon>
        <taxon>Thermoplasmatota</taxon>
        <taxon>DHVE2 group</taxon>
        <taxon>Candidatus Aciduliprofundum</taxon>
    </lineage>
</organism>
<comment type="similarity">
    <text evidence="1 7">Belongs to the eukaryotic ribosomal protein eS4 family.</text>
</comment>
<evidence type="ECO:0000256" key="2">
    <source>
        <dbReference type="ARBA" id="ARBA00022730"/>
    </source>
</evidence>
<dbReference type="InterPro" id="IPR002942">
    <property type="entry name" value="S4_RNA-bd"/>
</dbReference>
<dbReference type="PANTHER" id="PTHR11581:SF0">
    <property type="entry name" value="SMALL RIBOSOMAL SUBUNIT PROTEIN ES4"/>
    <property type="match status" value="1"/>
</dbReference>
<evidence type="ECO:0000256" key="1">
    <source>
        <dbReference type="ARBA" id="ARBA00007500"/>
    </source>
</evidence>
<dbReference type="SMART" id="SM00363">
    <property type="entry name" value="S4"/>
    <property type="match status" value="1"/>
</dbReference>
<gene>
    <name evidence="7" type="primary">rps4e</name>
    <name evidence="10" type="ORF">ENL31_01715</name>
</gene>
<evidence type="ECO:0000256" key="6">
    <source>
        <dbReference type="ARBA" id="ARBA00035272"/>
    </source>
</evidence>
<comment type="caution">
    <text evidence="10">The sequence shown here is derived from an EMBL/GenBank/DDBJ whole genome shotgun (WGS) entry which is preliminary data.</text>
</comment>
<proteinExistence type="inferred from homology"/>
<dbReference type="PIRSF" id="PIRSF002116">
    <property type="entry name" value="Ribosomal_S4"/>
    <property type="match status" value="1"/>
</dbReference>
<dbReference type="InterPro" id="IPR013843">
    <property type="entry name" value="Ribosomal_eS4_N"/>
</dbReference>
<reference evidence="10" key="1">
    <citation type="journal article" date="2020" name="mSystems">
        <title>Genome- and Community-Level Interaction Insights into Carbon Utilization and Element Cycling Functions of Hydrothermarchaeota in Hydrothermal Sediment.</title>
        <authorList>
            <person name="Zhou Z."/>
            <person name="Liu Y."/>
            <person name="Xu W."/>
            <person name="Pan J."/>
            <person name="Luo Z.H."/>
            <person name="Li M."/>
        </authorList>
    </citation>
    <scope>NUCLEOTIDE SEQUENCE [LARGE SCALE GENOMIC DNA]</scope>
    <source>
        <strain evidence="10">HyVt-85</strain>
    </source>
</reference>
<dbReference type="PROSITE" id="PS00528">
    <property type="entry name" value="RIBOSOMAL_S4E"/>
    <property type="match status" value="1"/>
</dbReference>
<evidence type="ECO:0000313" key="10">
    <source>
        <dbReference type="EMBL" id="HHE75830.1"/>
    </source>
</evidence>
<protein>
    <recommendedName>
        <fullName evidence="6 7">Small ribosomal subunit protein eS4</fullName>
    </recommendedName>
</protein>
<evidence type="ECO:0000256" key="8">
    <source>
        <dbReference type="PROSITE-ProRule" id="PRU00182"/>
    </source>
</evidence>
<dbReference type="Pfam" id="PF01479">
    <property type="entry name" value="S4"/>
    <property type="match status" value="1"/>
</dbReference>
<dbReference type="NCBIfam" id="NF003312">
    <property type="entry name" value="PRK04313.1"/>
    <property type="match status" value="1"/>
</dbReference>
<dbReference type="Proteomes" id="UP000886130">
    <property type="component" value="Unassembled WGS sequence"/>
</dbReference>
<keyword evidence="4 7" id="KW-0689">Ribosomal protein</keyword>
<keyword evidence="5 7" id="KW-0687">Ribonucleoprotein</keyword>
<dbReference type="FunFam" id="3.10.290.10:FF:000002">
    <property type="entry name" value="40S ribosomal protein S4"/>
    <property type="match status" value="1"/>
</dbReference>
<dbReference type="Gene3D" id="2.30.30.30">
    <property type="match status" value="1"/>
</dbReference>
<dbReference type="InterPro" id="IPR018199">
    <property type="entry name" value="Ribosomal_eS4_N_CS"/>
</dbReference>
<dbReference type="InterPro" id="IPR000876">
    <property type="entry name" value="Ribosomal_eS4"/>
</dbReference>